<organism evidence="12 13">
    <name type="scientific">Chitinophaga skermanii</name>
    <dbReference type="NCBI Taxonomy" id="331697"/>
    <lineage>
        <taxon>Bacteria</taxon>
        <taxon>Pseudomonadati</taxon>
        <taxon>Bacteroidota</taxon>
        <taxon>Chitinophagia</taxon>
        <taxon>Chitinophagales</taxon>
        <taxon>Chitinophagaceae</taxon>
        <taxon>Chitinophaga</taxon>
    </lineage>
</organism>
<feature type="transmembrane region" description="Helical" evidence="9">
    <location>
        <begin position="261"/>
        <end position="283"/>
    </location>
</feature>
<keyword evidence="2" id="KW-1003">Cell membrane</keyword>
<dbReference type="SUPFAM" id="SSF109604">
    <property type="entry name" value="HD-domain/PDEase-like"/>
    <property type="match status" value="1"/>
</dbReference>
<evidence type="ECO:0000259" key="10">
    <source>
        <dbReference type="Pfam" id="PF01966"/>
    </source>
</evidence>
<dbReference type="OrthoDB" id="5728337at2"/>
<gene>
    <name evidence="12" type="ORF">LX64_03161</name>
</gene>
<comment type="subcellular location">
    <subcellularLocation>
        <location evidence="1">Cell membrane</location>
    </subcellularLocation>
</comment>
<evidence type="ECO:0000256" key="4">
    <source>
        <dbReference type="ARBA" id="ARBA00022741"/>
    </source>
</evidence>
<dbReference type="GO" id="GO:0051607">
    <property type="term" value="P:defense response to virus"/>
    <property type="evidence" value="ECO:0007669"/>
    <property type="project" value="UniProtKB-KW"/>
</dbReference>
<evidence type="ECO:0000256" key="6">
    <source>
        <dbReference type="ARBA" id="ARBA00023118"/>
    </source>
</evidence>
<evidence type="ECO:0000256" key="7">
    <source>
        <dbReference type="ARBA" id="ARBA00023136"/>
    </source>
</evidence>
<dbReference type="EMBL" id="QLLL01000005">
    <property type="protein sequence ID" value="RAJ04281.1"/>
    <property type="molecule type" value="Genomic_DNA"/>
</dbReference>
<keyword evidence="12" id="KW-0378">Hydrolase</keyword>
<dbReference type="AlphaFoldDB" id="A0A327QJ38"/>
<evidence type="ECO:0000256" key="3">
    <source>
        <dbReference type="ARBA" id="ARBA00022692"/>
    </source>
</evidence>
<feature type="domain" description="HD" evidence="10">
    <location>
        <begin position="33"/>
        <end position="128"/>
    </location>
</feature>
<evidence type="ECO:0000256" key="2">
    <source>
        <dbReference type="ARBA" id="ARBA00022475"/>
    </source>
</evidence>
<reference evidence="12 13" key="1">
    <citation type="submission" date="2018-06" db="EMBL/GenBank/DDBJ databases">
        <title>Genomic Encyclopedia of Archaeal and Bacterial Type Strains, Phase II (KMG-II): from individual species to whole genera.</title>
        <authorList>
            <person name="Goeker M."/>
        </authorList>
    </citation>
    <scope>NUCLEOTIDE SEQUENCE [LARGE SCALE GENOMIC DNA]</scope>
    <source>
        <strain evidence="12 13">DSM 23857</strain>
    </source>
</reference>
<evidence type="ECO:0000256" key="5">
    <source>
        <dbReference type="ARBA" id="ARBA00022989"/>
    </source>
</evidence>
<feature type="transmembrane region" description="Helical" evidence="9">
    <location>
        <begin position="289"/>
        <end position="310"/>
    </location>
</feature>
<dbReference type="Gene3D" id="1.10.3210.10">
    <property type="entry name" value="Hypothetical protein af1432"/>
    <property type="match status" value="1"/>
</dbReference>
<dbReference type="CDD" id="cd00077">
    <property type="entry name" value="HDc"/>
    <property type="match status" value="1"/>
</dbReference>
<protein>
    <submittedName>
        <fullName evidence="12">Putative metal-dependent HD superfamily phosphohydrolase</fullName>
    </submittedName>
</protein>
<dbReference type="GO" id="GO:0000166">
    <property type="term" value="F:nucleotide binding"/>
    <property type="evidence" value="ECO:0007669"/>
    <property type="project" value="UniProtKB-KW"/>
</dbReference>
<keyword evidence="5 9" id="KW-1133">Transmembrane helix</keyword>
<evidence type="ECO:0000313" key="13">
    <source>
        <dbReference type="Proteomes" id="UP000249547"/>
    </source>
</evidence>
<keyword evidence="13" id="KW-1185">Reference proteome</keyword>
<feature type="coiled-coil region" evidence="8">
    <location>
        <begin position="183"/>
        <end position="233"/>
    </location>
</feature>
<evidence type="ECO:0000259" key="11">
    <source>
        <dbReference type="Pfam" id="PF18967"/>
    </source>
</evidence>
<proteinExistence type="predicted"/>
<evidence type="ECO:0000313" key="12">
    <source>
        <dbReference type="EMBL" id="RAJ04281.1"/>
    </source>
</evidence>
<feature type="domain" description="Pycsar effector protein" evidence="11">
    <location>
        <begin position="242"/>
        <end position="402"/>
    </location>
</feature>
<dbReference type="GO" id="GO:0005886">
    <property type="term" value="C:plasma membrane"/>
    <property type="evidence" value="ECO:0007669"/>
    <property type="project" value="UniProtKB-SubCell"/>
</dbReference>
<keyword evidence="7 9" id="KW-0472">Membrane</keyword>
<evidence type="ECO:0000256" key="8">
    <source>
        <dbReference type="SAM" id="Coils"/>
    </source>
</evidence>
<dbReference type="Pfam" id="PF01966">
    <property type="entry name" value="HD"/>
    <property type="match status" value="1"/>
</dbReference>
<dbReference type="Pfam" id="PF18967">
    <property type="entry name" value="PycTM"/>
    <property type="match status" value="1"/>
</dbReference>
<dbReference type="GO" id="GO:0016787">
    <property type="term" value="F:hydrolase activity"/>
    <property type="evidence" value="ECO:0007669"/>
    <property type="project" value="UniProtKB-KW"/>
</dbReference>
<dbReference type="InterPro" id="IPR006674">
    <property type="entry name" value="HD_domain"/>
</dbReference>
<dbReference type="RefSeq" id="WP_111598577.1">
    <property type="nucleotide sequence ID" value="NZ_QLLL01000005.1"/>
</dbReference>
<keyword evidence="8" id="KW-0175">Coiled coil</keyword>
<keyword evidence="4" id="KW-0547">Nucleotide-binding</keyword>
<accession>A0A327QJ38</accession>
<name>A0A327QJ38_9BACT</name>
<dbReference type="InterPro" id="IPR043760">
    <property type="entry name" value="PycTM_dom"/>
</dbReference>
<keyword evidence="6" id="KW-0051">Antiviral defense</keyword>
<keyword evidence="3 9" id="KW-0812">Transmembrane</keyword>
<comment type="caution">
    <text evidence="12">The sequence shown here is derived from an EMBL/GenBank/DDBJ whole genome shotgun (WGS) entry which is preliminary data.</text>
</comment>
<dbReference type="Proteomes" id="UP000249547">
    <property type="component" value="Unassembled WGS sequence"/>
</dbReference>
<sequence>MEITSIVNAAQTYVTQQFQANPSPALTYHNLLHTQQVVDAASKMVAYYRLTEEQMMIVMVAAWFHDIGYVIGVPAEHESVGAAEAKKFMLAQNVSETLADQVAGCILATRIPQSPNNLLEQIVCDADLSHFGSKDFKERNKLLHKEIELRTGKEIPGIQWTQGSITFLESTSFHTAYAQTLYRQQKEENLQKLKSRLHKKEAEQIEEAQRAEKKAKVAAVEEVKDKKKEEKEKKPERGIETMFRTTSTNHIRLSSMADSKANIMITVNSLIISLMLSILFRRLEDNPNLTIPTMIFLVSSVVTIIFAVLATRPNITSGRFTKDDIMKKQANLLFFGNFHQMSFDEYEEGMEMIMSKGEYLYSNMTLDVYHLGVVLGRKYKLLRISYNTFMFGIIISVIAFVVAILFFPNNPQ</sequence>
<evidence type="ECO:0000256" key="9">
    <source>
        <dbReference type="SAM" id="Phobius"/>
    </source>
</evidence>
<feature type="transmembrane region" description="Helical" evidence="9">
    <location>
        <begin position="386"/>
        <end position="407"/>
    </location>
</feature>
<evidence type="ECO:0000256" key="1">
    <source>
        <dbReference type="ARBA" id="ARBA00004236"/>
    </source>
</evidence>
<dbReference type="InterPro" id="IPR003607">
    <property type="entry name" value="HD/PDEase_dom"/>
</dbReference>